<organism evidence="2 3">
    <name type="scientific">Labrys wisconsinensis</name>
    <dbReference type="NCBI Taxonomy" id="425677"/>
    <lineage>
        <taxon>Bacteria</taxon>
        <taxon>Pseudomonadati</taxon>
        <taxon>Pseudomonadota</taxon>
        <taxon>Alphaproteobacteria</taxon>
        <taxon>Hyphomicrobiales</taxon>
        <taxon>Xanthobacteraceae</taxon>
        <taxon>Labrys</taxon>
    </lineage>
</organism>
<evidence type="ECO:0000313" key="3">
    <source>
        <dbReference type="Proteomes" id="UP001242480"/>
    </source>
</evidence>
<dbReference type="InterPro" id="IPR051928">
    <property type="entry name" value="NorD/CobT"/>
</dbReference>
<evidence type="ECO:0000313" key="2">
    <source>
        <dbReference type="EMBL" id="MDQ0475062.1"/>
    </source>
</evidence>
<dbReference type="PANTHER" id="PTHR41248:SF1">
    <property type="entry name" value="NORD PROTEIN"/>
    <property type="match status" value="1"/>
</dbReference>
<sequence>MTYKIFTEDFDRTLAARAVPVIESTGDYDPLSDRVWRDAAVYLDRNFAVRPDWVEALGAGIAAALDRDGLDGRDVAVCLLMENSARLRGGLGLEIMQVADLVAQALEASGIVLDMLGYTTGRRAPGLSHAQWVGQGQPDEPGRIGDVLHIEYKTPGQPWRAARDSLPMMAREDVKMGNVDGEAIRWAAARLARRPERRRVMVVVNHGSPRSDDAGPYARRLLFEDYRRAVAEARAAGLAVGQLKLGTGGMDAHFAARLSLPRSQDRRHVLDAVHRDVLTRDLVGLLLPVAQA</sequence>
<dbReference type="EMBL" id="JAUSVX010000029">
    <property type="protein sequence ID" value="MDQ0475062.1"/>
    <property type="molecule type" value="Genomic_DNA"/>
</dbReference>
<dbReference type="Proteomes" id="UP001242480">
    <property type="component" value="Unassembled WGS sequence"/>
</dbReference>
<evidence type="ECO:0000259" key="1">
    <source>
        <dbReference type="Pfam" id="PF11775"/>
    </source>
</evidence>
<dbReference type="Pfam" id="PF11775">
    <property type="entry name" value="CobT_C"/>
    <property type="match status" value="1"/>
</dbReference>
<proteinExistence type="predicted"/>
<reference evidence="2 3" key="1">
    <citation type="submission" date="2023-07" db="EMBL/GenBank/DDBJ databases">
        <title>Genomic Encyclopedia of Type Strains, Phase IV (KMG-IV): sequencing the most valuable type-strain genomes for metagenomic binning, comparative biology and taxonomic classification.</title>
        <authorList>
            <person name="Goeker M."/>
        </authorList>
    </citation>
    <scope>NUCLEOTIDE SEQUENCE [LARGE SCALE GENOMIC DNA]</scope>
    <source>
        <strain evidence="2 3">DSM 19619</strain>
    </source>
</reference>
<dbReference type="InterPro" id="IPR025861">
    <property type="entry name" value="CobT_VWA_dom"/>
</dbReference>
<comment type="caution">
    <text evidence="2">The sequence shown here is derived from an EMBL/GenBank/DDBJ whole genome shotgun (WGS) entry which is preliminary data.</text>
</comment>
<name>A0ABU0JL92_9HYPH</name>
<keyword evidence="3" id="KW-1185">Reference proteome</keyword>
<dbReference type="PANTHER" id="PTHR41248">
    <property type="entry name" value="NORD PROTEIN"/>
    <property type="match status" value="1"/>
</dbReference>
<gene>
    <name evidence="2" type="ORF">QO011_008104</name>
</gene>
<accession>A0ABU0JL92</accession>
<dbReference type="RefSeq" id="WP_307285734.1">
    <property type="nucleotide sequence ID" value="NZ_JAUSVX010000029.1"/>
</dbReference>
<protein>
    <recommendedName>
        <fullName evidence="1">Cobalamin biosynthesis protein CobT VWA domain-containing protein</fullName>
    </recommendedName>
</protein>
<feature type="domain" description="Cobalamin biosynthesis protein CobT VWA" evidence="1">
    <location>
        <begin position="73"/>
        <end position="225"/>
    </location>
</feature>